<protein>
    <submittedName>
        <fullName evidence="6">SANT/Myb domain</fullName>
    </submittedName>
</protein>
<keyword evidence="7" id="KW-1185">Reference proteome</keyword>
<keyword evidence="2" id="KW-0238">DNA-binding</keyword>
<organism evidence="6 7">
    <name type="scientific">Dillenia turbinata</name>
    <dbReference type="NCBI Taxonomy" id="194707"/>
    <lineage>
        <taxon>Eukaryota</taxon>
        <taxon>Viridiplantae</taxon>
        <taxon>Streptophyta</taxon>
        <taxon>Embryophyta</taxon>
        <taxon>Tracheophyta</taxon>
        <taxon>Spermatophyta</taxon>
        <taxon>Magnoliopsida</taxon>
        <taxon>eudicotyledons</taxon>
        <taxon>Gunneridae</taxon>
        <taxon>Pentapetalae</taxon>
        <taxon>Dilleniales</taxon>
        <taxon>Dilleniaceae</taxon>
        <taxon>Dillenia</taxon>
    </lineage>
</organism>
<comment type="caution">
    <text evidence="6">The sequence shown here is derived from an EMBL/GenBank/DDBJ whole genome shotgun (WGS) entry which is preliminary data.</text>
</comment>
<dbReference type="InterPro" id="IPR017930">
    <property type="entry name" value="Myb_dom"/>
</dbReference>
<dbReference type="PANTHER" id="PTHR10641">
    <property type="entry name" value="MYB FAMILY TRANSCRIPTION FACTOR"/>
    <property type="match status" value="1"/>
</dbReference>
<feature type="domain" description="Myb-like" evidence="4">
    <location>
        <begin position="8"/>
        <end position="88"/>
    </location>
</feature>
<dbReference type="PROSITE" id="PS50090">
    <property type="entry name" value="MYB_LIKE"/>
    <property type="match status" value="1"/>
</dbReference>
<name>A0AAN8UXJ2_9MAGN</name>
<dbReference type="SMART" id="SM00717">
    <property type="entry name" value="SANT"/>
    <property type="match status" value="1"/>
</dbReference>
<feature type="non-terminal residue" evidence="6">
    <location>
        <position position="223"/>
    </location>
</feature>
<dbReference type="InterPro" id="IPR015495">
    <property type="entry name" value="Myb_TF_plants"/>
</dbReference>
<reference evidence="6 7" key="1">
    <citation type="submission" date="2023-12" db="EMBL/GenBank/DDBJ databases">
        <title>A high-quality genome assembly for Dillenia turbinata (Dilleniales).</title>
        <authorList>
            <person name="Chanderbali A."/>
        </authorList>
    </citation>
    <scope>NUCLEOTIDE SEQUENCE [LARGE SCALE GENOMIC DNA]</scope>
    <source>
        <strain evidence="6">LSX21</strain>
        <tissue evidence="6">Leaf</tissue>
    </source>
</reference>
<dbReference type="GO" id="GO:0005634">
    <property type="term" value="C:nucleus"/>
    <property type="evidence" value="ECO:0007669"/>
    <property type="project" value="UniProtKB-SubCell"/>
</dbReference>
<dbReference type="Pfam" id="PF00249">
    <property type="entry name" value="Myb_DNA-binding"/>
    <property type="match status" value="1"/>
</dbReference>
<evidence type="ECO:0000313" key="7">
    <source>
        <dbReference type="Proteomes" id="UP001370490"/>
    </source>
</evidence>
<evidence type="ECO:0000256" key="3">
    <source>
        <dbReference type="ARBA" id="ARBA00023242"/>
    </source>
</evidence>
<evidence type="ECO:0000259" key="4">
    <source>
        <dbReference type="PROSITE" id="PS50090"/>
    </source>
</evidence>
<dbReference type="Proteomes" id="UP001370490">
    <property type="component" value="Unassembled WGS sequence"/>
</dbReference>
<dbReference type="EMBL" id="JBAMMX010000021">
    <property type="protein sequence ID" value="KAK6919466.1"/>
    <property type="molecule type" value="Genomic_DNA"/>
</dbReference>
<sequence length="223" mass="25691">MLRTPSEKNEVRKGTWTPEEYAKLIAYILQHGHWNWRQLPKYEGCYTKNEDDIIIKMHAELGNKWSLIAAKLPGRTDNEIKNHWHTYLKKRVTKHEQVKCEGKESSSCTSQSDDDKIDEELEVKSQDGAREPMPNPQIFESSPLSPVQVVNCVETNEMKGSSHDSFALSYPFMVHYDVDDSFWTKPFLVYNFGAPNGLSTISILQDPSLPFSDMFYYEGSLDC</sequence>
<dbReference type="Gene3D" id="1.10.10.60">
    <property type="entry name" value="Homeodomain-like"/>
    <property type="match status" value="2"/>
</dbReference>
<dbReference type="SUPFAM" id="SSF46689">
    <property type="entry name" value="Homeodomain-like"/>
    <property type="match status" value="1"/>
</dbReference>
<proteinExistence type="predicted"/>
<evidence type="ECO:0000313" key="6">
    <source>
        <dbReference type="EMBL" id="KAK6919466.1"/>
    </source>
</evidence>
<dbReference type="PANTHER" id="PTHR10641:SF1377">
    <property type="entry name" value="MYB-RELATED PROTEIN MYB4-LIKE"/>
    <property type="match status" value="1"/>
</dbReference>
<feature type="domain" description="HTH myb-type" evidence="5">
    <location>
        <begin position="47"/>
        <end position="92"/>
    </location>
</feature>
<dbReference type="InterPro" id="IPR009057">
    <property type="entry name" value="Homeodomain-like_sf"/>
</dbReference>
<accession>A0AAN8UXJ2</accession>
<gene>
    <name evidence="6" type="ORF">RJ641_015370</name>
</gene>
<dbReference type="GO" id="GO:0003677">
    <property type="term" value="F:DNA binding"/>
    <property type="evidence" value="ECO:0007669"/>
    <property type="project" value="UniProtKB-KW"/>
</dbReference>
<dbReference type="InterPro" id="IPR001005">
    <property type="entry name" value="SANT/Myb"/>
</dbReference>
<keyword evidence="3" id="KW-0539">Nucleus</keyword>
<evidence type="ECO:0000256" key="1">
    <source>
        <dbReference type="ARBA" id="ARBA00004123"/>
    </source>
</evidence>
<dbReference type="PROSITE" id="PS51294">
    <property type="entry name" value="HTH_MYB"/>
    <property type="match status" value="1"/>
</dbReference>
<evidence type="ECO:0000259" key="5">
    <source>
        <dbReference type="PROSITE" id="PS51294"/>
    </source>
</evidence>
<comment type="subcellular location">
    <subcellularLocation>
        <location evidence="1">Nucleus</location>
    </subcellularLocation>
</comment>
<evidence type="ECO:0000256" key="2">
    <source>
        <dbReference type="ARBA" id="ARBA00023125"/>
    </source>
</evidence>
<dbReference type="AlphaFoldDB" id="A0AAN8UXJ2"/>
<dbReference type="CDD" id="cd00167">
    <property type="entry name" value="SANT"/>
    <property type="match status" value="1"/>
</dbReference>